<dbReference type="InterPro" id="IPR052337">
    <property type="entry name" value="SAT4-like"/>
</dbReference>
<dbReference type="EMBL" id="LKCW01000250">
    <property type="protein sequence ID" value="KPM35461.1"/>
    <property type="molecule type" value="Genomic_DNA"/>
</dbReference>
<proteinExistence type="inferred from homology"/>
<feature type="transmembrane region" description="Helical" evidence="7">
    <location>
        <begin position="88"/>
        <end position="110"/>
    </location>
</feature>
<feature type="transmembrane region" description="Helical" evidence="7">
    <location>
        <begin position="44"/>
        <end position="68"/>
    </location>
</feature>
<evidence type="ECO:0000256" key="3">
    <source>
        <dbReference type="ARBA" id="ARBA00022989"/>
    </source>
</evidence>
<keyword evidence="10" id="KW-1185">Reference proteome</keyword>
<evidence type="ECO:0000256" key="2">
    <source>
        <dbReference type="ARBA" id="ARBA00022692"/>
    </source>
</evidence>
<dbReference type="AlphaFoldDB" id="A0A0P7ANA7"/>
<evidence type="ECO:0000256" key="1">
    <source>
        <dbReference type="ARBA" id="ARBA00004141"/>
    </source>
</evidence>
<dbReference type="OrthoDB" id="3923077at2759"/>
<name>A0A0P7ANA7_9HYPO</name>
<evidence type="ECO:0000313" key="10">
    <source>
        <dbReference type="Proteomes" id="UP000050424"/>
    </source>
</evidence>
<dbReference type="PANTHER" id="PTHR33048:SF21">
    <property type="entry name" value="INTEGRAL MEMBRANE PROTEIN"/>
    <property type="match status" value="1"/>
</dbReference>
<feature type="region of interest" description="Disordered" evidence="6">
    <location>
        <begin position="282"/>
        <end position="308"/>
    </location>
</feature>
<sequence length="380" mass="41579">MSPVAAEGVPLFWLTILVLAISWIIVAARLAVRYWKKNLGLDDWLMCAGLILYSVTAALVIVCCFYGAGQHSKKLTTPDIQKGTKLFFIAEFFYASCTVPIKASICVTLLRIADSRRRFVWTIWGIIVLMVIASIIFIVAIANICHPITTLWGETTTGTCNLKLNSNVSFFFSAVSIVTDWSLAILPAVLLWNIQMKPSVKYSVILMLALAAFASCATVVRLRFLTLYNDPLEFMYSTGAIGLWSILEEGIGLIAGSMPALRPLLNLPMFGGTYGGGSGSGSGYPSAHLKSGATGHDRMHPSSRLRDEDHVKMDTFSAPISTEAGLLHQKKRSHGSLDDDGDSQKHILKQTHVTVVAAHSGVASDDWARQQVLGWENHKY</sequence>
<evidence type="ECO:0000259" key="8">
    <source>
        <dbReference type="Pfam" id="PF20684"/>
    </source>
</evidence>
<feature type="transmembrane region" description="Helical" evidence="7">
    <location>
        <begin position="122"/>
        <end position="149"/>
    </location>
</feature>
<dbReference type="Pfam" id="PF20684">
    <property type="entry name" value="Fung_rhodopsin"/>
    <property type="match status" value="1"/>
</dbReference>
<feature type="domain" description="Rhodopsin" evidence="8">
    <location>
        <begin position="28"/>
        <end position="266"/>
    </location>
</feature>
<evidence type="ECO:0000256" key="7">
    <source>
        <dbReference type="SAM" id="Phobius"/>
    </source>
</evidence>
<feature type="transmembrane region" description="Helical" evidence="7">
    <location>
        <begin position="169"/>
        <end position="192"/>
    </location>
</feature>
<feature type="compositionally biased region" description="Basic and acidic residues" evidence="6">
    <location>
        <begin position="295"/>
        <end position="308"/>
    </location>
</feature>
<dbReference type="InterPro" id="IPR049326">
    <property type="entry name" value="Rhodopsin_dom_fungi"/>
</dbReference>
<evidence type="ECO:0000313" key="9">
    <source>
        <dbReference type="EMBL" id="KPM35461.1"/>
    </source>
</evidence>
<organism evidence="9 10">
    <name type="scientific">Neonectria ditissima</name>
    <dbReference type="NCBI Taxonomy" id="78410"/>
    <lineage>
        <taxon>Eukaryota</taxon>
        <taxon>Fungi</taxon>
        <taxon>Dikarya</taxon>
        <taxon>Ascomycota</taxon>
        <taxon>Pezizomycotina</taxon>
        <taxon>Sordariomycetes</taxon>
        <taxon>Hypocreomycetidae</taxon>
        <taxon>Hypocreales</taxon>
        <taxon>Nectriaceae</taxon>
        <taxon>Neonectria</taxon>
    </lineage>
</organism>
<evidence type="ECO:0000256" key="4">
    <source>
        <dbReference type="ARBA" id="ARBA00023136"/>
    </source>
</evidence>
<gene>
    <name evidence="9" type="ORF">AK830_g11092</name>
</gene>
<comment type="similarity">
    <text evidence="5">Belongs to the SAT4 family.</text>
</comment>
<dbReference type="Proteomes" id="UP000050424">
    <property type="component" value="Unassembled WGS sequence"/>
</dbReference>
<feature type="region of interest" description="Disordered" evidence="6">
    <location>
        <begin position="324"/>
        <end position="343"/>
    </location>
</feature>
<dbReference type="GO" id="GO:0016020">
    <property type="term" value="C:membrane"/>
    <property type="evidence" value="ECO:0007669"/>
    <property type="project" value="UniProtKB-SubCell"/>
</dbReference>
<feature type="transmembrane region" description="Helical" evidence="7">
    <location>
        <begin position="12"/>
        <end position="32"/>
    </location>
</feature>
<accession>A0A0P7ANA7</accession>
<evidence type="ECO:0000256" key="5">
    <source>
        <dbReference type="ARBA" id="ARBA00038359"/>
    </source>
</evidence>
<keyword evidence="3 7" id="KW-1133">Transmembrane helix</keyword>
<dbReference type="STRING" id="78410.A0A0P7ANA7"/>
<comment type="caution">
    <text evidence="9">The sequence shown here is derived from an EMBL/GenBank/DDBJ whole genome shotgun (WGS) entry which is preliminary data.</text>
</comment>
<feature type="transmembrane region" description="Helical" evidence="7">
    <location>
        <begin position="204"/>
        <end position="222"/>
    </location>
</feature>
<comment type="subcellular location">
    <subcellularLocation>
        <location evidence="1">Membrane</location>
        <topology evidence="1">Multi-pass membrane protein</topology>
    </subcellularLocation>
</comment>
<keyword evidence="4 7" id="KW-0472">Membrane</keyword>
<reference evidence="9 10" key="1">
    <citation type="submission" date="2015-09" db="EMBL/GenBank/DDBJ databases">
        <title>Draft genome of a European isolate of the apple canker pathogen Neonectria ditissima.</title>
        <authorList>
            <person name="Gomez-Cortecero A."/>
            <person name="Harrison R.J."/>
            <person name="Armitage A.D."/>
        </authorList>
    </citation>
    <scope>NUCLEOTIDE SEQUENCE [LARGE SCALE GENOMIC DNA]</scope>
    <source>
        <strain evidence="9 10">R09/05</strain>
    </source>
</reference>
<keyword evidence="2 7" id="KW-0812">Transmembrane</keyword>
<evidence type="ECO:0000256" key="6">
    <source>
        <dbReference type="SAM" id="MobiDB-lite"/>
    </source>
</evidence>
<protein>
    <recommendedName>
        <fullName evidence="8">Rhodopsin domain-containing protein</fullName>
    </recommendedName>
</protein>
<dbReference type="PANTHER" id="PTHR33048">
    <property type="entry name" value="PTH11-LIKE INTEGRAL MEMBRANE PROTEIN (AFU_ORTHOLOGUE AFUA_5G11245)"/>
    <property type="match status" value="1"/>
</dbReference>